<dbReference type="EMBL" id="WWBZ02000022">
    <property type="protein sequence ID" value="KAF4307492.1"/>
    <property type="molecule type" value="Genomic_DNA"/>
</dbReference>
<dbReference type="OrthoDB" id="3918503at2759"/>
<feature type="signal peptide" evidence="1">
    <location>
        <begin position="1"/>
        <end position="19"/>
    </location>
</feature>
<sequence length="178" mass="18784">MKTTVVLASVLAVAGSAVADSPFRLLALSKGATFDGTYVRGTGGRFVLGKQTNTTCGSTAPMFTSTNNTITTYGDGKENTQLVSVDIAGTAGGLLSYKNSPYKTTADDVTDGFSTLETDGVEHLLYKKSTWLACPQTESNVFSVYAEEAYTSKSGKQSCIPFVIATQTVDEPKVCQMV</sequence>
<name>A0A8H4IW59_9PEZI</name>
<reference evidence="2" key="1">
    <citation type="submission" date="2020-04" db="EMBL/GenBank/DDBJ databases">
        <title>Genome Assembly and Annotation of Botryosphaeria dothidea sdau 11-99, a Latent Pathogen of Apple Fruit Ring Rot in China.</title>
        <authorList>
            <person name="Yu C."/>
            <person name="Diao Y."/>
            <person name="Lu Q."/>
            <person name="Zhao J."/>
            <person name="Cui S."/>
            <person name="Peng C."/>
            <person name="He B."/>
            <person name="Liu H."/>
        </authorList>
    </citation>
    <scope>NUCLEOTIDE SEQUENCE [LARGE SCALE GENOMIC DNA]</scope>
    <source>
        <strain evidence="2">Sdau11-99</strain>
    </source>
</reference>
<gene>
    <name evidence="2" type="ORF">GTA08_BOTSDO03874</name>
</gene>
<comment type="caution">
    <text evidence="2">The sequence shown here is derived from an EMBL/GenBank/DDBJ whole genome shotgun (WGS) entry which is preliminary data.</text>
</comment>
<proteinExistence type="predicted"/>
<keyword evidence="1" id="KW-0732">Signal</keyword>
<organism evidence="2 3">
    <name type="scientific">Botryosphaeria dothidea</name>
    <dbReference type="NCBI Taxonomy" id="55169"/>
    <lineage>
        <taxon>Eukaryota</taxon>
        <taxon>Fungi</taxon>
        <taxon>Dikarya</taxon>
        <taxon>Ascomycota</taxon>
        <taxon>Pezizomycotina</taxon>
        <taxon>Dothideomycetes</taxon>
        <taxon>Dothideomycetes incertae sedis</taxon>
        <taxon>Botryosphaeriales</taxon>
        <taxon>Botryosphaeriaceae</taxon>
        <taxon>Botryosphaeria</taxon>
    </lineage>
</organism>
<accession>A0A8H4IW59</accession>
<evidence type="ECO:0000256" key="1">
    <source>
        <dbReference type="SAM" id="SignalP"/>
    </source>
</evidence>
<feature type="chain" id="PRO_5034637685" description="Cell wall protein" evidence="1">
    <location>
        <begin position="20"/>
        <end position="178"/>
    </location>
</feature>
<dbReference type="AlphaFoldDB" id="A0A8H4IW59"/>
<dbReference type="Proteomes" id="UP000572817">
    <property type="component" value="Unassembled WGS sequence"/>
</dbReference>
<protein>
    <recommendedName>
        <fullName evidence="4">Cell wall protein</fullName>
    </recommendedName>
</protein>
<keyword evidence="3" id="KW-1185">Reference proteome</keyword>
<evidence type="ECO:0008006" key="4">
    <source>
        <dbReference type="Google" id="ProtNLM"/>
    </source>
</evidence>
<evidence type="ECO:0000313" key="3">
    <source>
        <dbReference type="Proteomes" id="UP000572817"/>
    </source>
</evidence>
<evidence type="ECO:0000313" key="2">
    <source>
        <dbReference type="EMBL" id="KAF4307492.1"/>
    </source>
</evidence>